<keyword evidence="2" id="KW-0547">Nucleotide-binding</keyword>
<dbReference type="SMART" id="SM00382">
    <property type="entry name" value="AAA"/>
    <property type="match status" value="1"/>
</dbReference>
<dbReference type="GO" id="GO:0005524">
    <property type="term" value="F:ATP binding"/>
    <property type="evidence" value="ECO:0007669"/>
    <property type="project" value="UniProtKB-KW"/>
</dbReference>
<keyword evidence="1" id="KW-0813">Transport</keyword>
<dbReference type="InterPro" id="IPR003439">
    <property type="entry name" value="ABC_transporter-like_ATP-bd"/>
</dbReference>
<evidence type="ECO:0000256" key="1">
    <source>
        <dbReference type="ARBA" id="ARBA00022448"/>
    </source>
</evidence>
<proteinExistence type="predicted"/>
<keyword evidence="3 5" id="KW-0067">ATP-binding</keyword>
<evidence type="ECO:0000256" key="3">
    <source>
        <dbReference type="ARBA" id="ARBA00022840"/>
    </source>
</evidence>
<dbReference type="PANTHER" id="PTHR42939:SF1">
    <property type="entry name" value="ABC TRANSPORTER ATP-BINDING PROTEIN ALBC-RELATED"/>
    <property type="match status" value="1"/>
</dbReference>
<comment type="caution">
    <text evidence="5">The sequence shown here is derived from an EMBL/GenBank/DDBJ whole genome shotgun (WGS) entry which is preliminary data.</text>
</comment>
<gene>
    <name evidence="5" type="ORF">C7B46_03930</name>
</gene>
<dbReference type="Pfam" id="PF00005">
    <property type="entry name" value="ABC_tran"/>
    <property type="match status" value="1"/>
</dbReference>
<dbReference type="GO" id="GO:0016887">
    <property type="term" value="F:ATP hydrolysis activity"/>
    <property type="evidence" value="ECO:0007669"/>
    <property type="project" value="InterPro"/>
</dbReference>
<dbReference type="PROSITE" id="PS50893">
    <property type="entry name" value="ABC_TRANSPORTER_2"/>
    <property type="match status" value="1"/>
</dbReference>
<dbReference type="Gene3D" id="3.40.50.300">
    <property type="entry name" value="P-loop containing nucleotide triphosphate hydrolases"/>
    <property type="match status" value="1"/>
</dbReference>
<evidence type="ECO:0000313" key="6">
    <source>
        <dbReference type="Proteomes" id="UP000242972"/>
    </source>
</evidence>
<organism evidence="5 6">
    <name type="scientific">Sulfobacillus benefaciens</name>
    <dbReference type="NCBI Taxonomy" id="453960"/>
    <lineage>
        <taxon>Bacteria</taxon>
        <taxon>Bacillati</taxon>
        <taxon>Bacillota</taxon>
        <taxon>Clostridia</taxon>
        <taxon>Eubacteriales</taxon>
        <taxon>Clostridiales Family XVII. Incertae Sedis</taxon>
        <taxon>Sulfobacillus</taxon>
    </lineage>
</organism>
<sequence length="245" mass="27200">MRGACQDLTVKYGHFVALDHINLNIPEGQSAIVLGENGAGKSTLLRTLAGWIRPTNGRVAINDQYLAQQERQVRAWVKLVPDTPQFYSDLTVWEHLEIVAQANHIRHWQDEATSLLTRFGIHRNLRSFPSRFSRGMQYKLALVMSLITKPELLLLDEPYGPLDPDSQIFLAKYLAELVASGVSVLLSTHVLPDEGAPHRILVLEQGRLVLDSFVADVMAAGNITLASLPHNVLTRVLAKVRASDA</sequence>
<accession>A0A2T2XJD2</accession>
<evidence type="ECO:0000256" key="2">
    <source>
        <dbReference type="ARBA" id="ARBA00022741"/>
    </source>
</evidence>
<dbReference type="SUPFAM" id="SSF52540">
    <property type="entry name" value="P-loop containing nucleoside triphosphate hydrolases"/>
    <property type="match status" value="1"/>
</dbReference>
<evidence type="ECO:0000313" key="5">
    <source>
        <dbReference type="EMBL" id="PSR34596.1"/>
    </source>
</evidence>
<dbReference type="InterPro" id="IPR027417">
    <property type="entry name" value="P-loop_NTPase"/>
</dbReference>
<dbReference type="EMBL" id="PXYW01000007">
    <property type="protein sequence ID" value="PSR34596.1"/>
    <property type="molecule type" value="Genomic_DNA"/>
</dbReference>
<dbReference type="Proteomes" id="UP000242972">
    <property type="component" value="Unassembled WGS sequence"/>
</dbReference>
<dbReference type="CDD" id="cd03230">
    <property type="entry name" value="ABC_DR_subfamily_A"/>
    <property type="match status" value="1"/>
</dbReference>
<feature type="domain" description="ABC transporter" evidence="4">
    <location>
        <begin position="3"/>
        <end position="230"/>
    </location>
</feature>
<reference evidence="5 6" key="1">
    <citation type="journal article" date="2014" name="BMC Genomics">
        <title>Comparison of environmental and isolate Sulfobacillus genomes reveals diverse carbon, sulfur, nitrogen, and hydrogen metabolisms.</title>
        <authorList>
            <person name="Justice N.B."/>
            <person name="Norman A."/>
            <person name="Brown C.T."/>
            <person name="Singh A."/>
            <person name="Thomas B.C."/>
            <person name="Banfield J.F."/>
        </authorList>
    </citation>
    <scope>NUCLEOTIDE SEQUENCE [LARGE SCALE GENOMIC DNA]</scope>
    <source>
        <strain evidence="5">AMDSBA4</strain>
    </source>
</reference>
<protein>
    <submittedName>
        <fullName evidence="5">ABC transporter ATP-binding protein</fullName>
    </submittedName>
</protein>
<evidence type="ECO:0000259" key="4">
    <source>
        <dbReference type="PROSITE" id="PS50893"/>
    </source>
</evidence>
<dbReference type="AlphaFoldDB" id="A0A2T2XJD2"/>
<dbReference type="InterPro" id="IPR051782">
    <property type="entry name" value="ABC_Transporter_VariousFunc"/>
</dbReference>
<dbReference type="InterPro" id="IPR003593">
    <property type="entry name" value="AAA+_ATPase"/>
</dbReference>
<name>A0A2T2XJD2_9FIRM</name>
<dbReference type="PANTHER" id="PTHR42939">
    <property type="entry name" value="ABC TRANSPORTER ATP-BINDING PROTEIN ALBC-RELATED"/>
    <property type="match status" value="1"/>
</dbReference>